<accession>A0A0C3GEL7</accession>
<evidence type="ECO:0000256" key="9">
    <source>
        <dbReference type="ARBA" id="ARBA00031395"/>
    </source>
</evidence>
<dbReference type="InterPro" id="IPR028896">
    <property type="entry name" value="GcvT/YgfZ/DmdA"/>
</dbReference>
<dbReference type="Pfam" id="PF08669">
    <property type="entry name" value="GCV_T_C"/>
    <property type="match status" value="1"/>
</dbReference>
<gene>
    <name evidence="15" type="ORF">PILCRDRAFT_811833</name>
</gene>
<dbReference type="NCBIfam" id="NF001567">
    <property type="entry name" value="PRK00389.1"/>
    <property type="match status" value="1"/>
</dbReference>
<comment type="subcellular location">
    <subcellularLocation>
        <location evidence="1 12">Mitochondrion</location>
    </subcellularLocation>
</comment>
<feature type="domain" description="Aminomethyltransferase C-terminal" evidence="14">
    <location>
        <begin position="329"/>
        <end position="408"/>
    </location>
</feature>
<comment type="similarity">
    <text evidence="2 12">Belongs to the GcvT family.</text>
</comment>
<evidence type="ECO:0000256" key="4">
    <source>
        <dbReference type="ARBA" id="ARBA00012616"/>
    </source>
</evidence>
<keyword evidence="8 12" id="KW-0496">Mitochondrion</keyword>
<dbReference type="NCBIfam" id="TIGR00528">
    <property type="entry name" value="gcvT"/>
    <property type="match status" value="1"/>
</dbReference>
<evidence type="ECO:0000256" key="10">
    <source>
        <dbReference type="ARBA" id="ARBA00047665"/>
    </source>
</evidence>
<dbReference type="InterPro" id="IPR013977">
    <property type="entry name" value="GcvT_C"/>
</dbReference>
<evidence type="ECO:0000256" key="6">
    <source>
        <dbReference type="ARBA" id="ARBA00022679"/>
    </source>
</evidence>
<dbReference type="Gene3D" id="3.30.1360.120">
    <property type="entry name" value="Probable tRNA modification gtpase trme, domain 1"/>
    <property type="match status" value="1"/>
</dbReference>
<sequence length="414" mass="45103">MTALRTLSLAAARQVQLRVSAPNCGRLWARGLATPSSEELKKTGLYDFHVENGAKMVPFAGYLMPLSYGDVGQVASHNHVRNTAGLFDVGHMVQSNFRGPTVTAFLEWVTPSSLSSLSPYSSTLSVILNDKGGIIDDTVITKHADDAFYVVTNAGRRDRDLAHFKDKLEEWNASDRAKDGKVEHEVLDGWGLVALQGPESAKYLQALTSFDLKELMFGNSAFLSIEGFNLHVARGGYTGEDGFEISIPPAHTTEVARLLSKQPVQLTGLGARDSLRLEAGMCLYGNDLDEETTPIEAGLTWVIGKERRETGDFIGAEGVIKHLKDGPPRRRVGLVIDGAPARQGAKIFDPSGKELIGTVTSGIPSPTLSKNIAMAYVQTGFHKKGTEVQVDVRNKLRKAVLTPMPFVKPRYWRG</sequence>
<dbReference type="GO" id="GO:0008483">
    <property type="term" value="F:transaminase activity"/>
    <property type="evidence" value="ECO:0007669"/>
    <property type="project" value="UniProtKB-KW"/>
</dbReference>
<dbReference type="InterPro" id="IPR006223">
    <property type="entry name" value="GcvT"/>
</dbReference>
<dbReference type="AlphaFoldDB" id="A0A0C3GEL7"/>
<dbReference type="GO" id="GO:0006546">
    <property type="term" value="P:glycine catabolic process"/>
    <property type="evidence" value="ECO:0007669"/>
    <property type="project" value="InterPro"/>
</dbReference>
<dbReference type="GO" id="GO:0005739">
    <property type="term" value="C:mitochondrion"/>
    <property type="evidence" value="ECO:0007669"/>
    <property type="project" value="UniProtKB-SubCell"/>
</dbReference>
<dbReference type="PANTHER" id="PTHR43757:SF2">
    <property type="entry name" value="AMINOMETHYLTRANSFERASE, MITOCHONDRIAL"/>
    <property type="match status" value="1"/>
</dbReference>
<comment type="subunit">
    <text evidence="3 12">The glycine cleavage system is composed of four proteins: P, T, L and H.</text>
</comment>
<evidence type="ECO:0000313" key="15">
    <source>
        <dbReference type="EMBL" id="KIM90114.1"/>
    </source>
</evidence>
<evidence type="ECO:0000256" key="3">
    <source>
        <dbReference type="ARBA" id="ARBA00011690"/>
    </source>
</evidence>
<feature type="domain" description="GCVT N-terminal" evidence="13">
    <location>
        <begin position="45"/>
        <end position="305"/>
    </location>
</feature>
<dbReference type="InterPro" id="IPR027266">
    <property type="entry name" value="TrmE/GcvT-like"/>
</dbReference>
<dbReference type="Pfam" id="PF01571">
    <property type="entry name" value="GCV_T"/>
    <property type="match status" value="1"/>
</dbReference>
<dbReference type="EC" id="2.1.2.10" evidence="4 12"/>
<dbReference type="Gene3D" id="2.40.30.110">
    <property type="entry name" value="Aminomethyltransferase beta-barrel domains"/>
    <property type="match status" value="1"/>
</dbReference>
<dbReference type="Proteomes" id="UP000054166">
    <property type="component" value="Unassembled WGS sequence"/>
</dbReference>
<keyword evidence="16" id="KW-1185">Reference proteome</keyword>
<protein>
    <recommendedName>
        <fullName evidence="4 12">Aminomethyltransferase</fullName>
        <ecNumber evidence="4 12">2.1.2.10</ecNumber>
    </recommendedName>
    <alternativeName>
        <fullName evidence="9 12">Glycine cleavage system T protein</fullName>
    </alternativeName>
</protein>
<dbReference type="Gene3D" id="3.30.70.1400">
    <property type="entry name" value="Aminomethyltransferase beta-barrel domains"/>
    <property type="match status" value="1"/>
</dbReference>
<comment type="function">
    <text evidence="12">The glycine cleavage system catalyzes the degradation of glycine.</text>
</comment>
<feature type="binding site" evidence="11">
    <location>
        <position position="244"/>
    </location>
    <ligand>
        <name>substrate</name>
    </ligand>
</feature>
<reference evidence="15 16" key="1">
    <citation type="submission" date="2014-04" db="EMBL/GenBank/DDBJ databases">
        <authorList>
            <consortium name="DOE Joint Genome Institute"/>
            <person name="Kuo A."/>
            <person name="Tarkka M."/>
            <person name="Buscot F."/>
            <person name="Kohler A."/>
            <person name="Nagy L.G."/>
            <person name="Floudas D."/>
            <person name="Copeland A."/>
            <person name="Barry K.W."/>
            <person name="Cichocki N."/>
            <person name="Veneault-Fourrey C."/>
            <person name="LaButti K."/>
            <person name="Lindquist E.A."/>
            <person name="Lipzen A."/>
            <person name="Lundell T."/>
            <person name="Morin E."/>
            <person name="Murat C."/>
            <person name="Sun H."/>
            <person name="Tunlid A."/>
            <person name="Henrissat B."/>
            <person name="Grigoriev I.V."/>
            <person name="Hibbett D.S."/>
            <person name="Martin F."/>
            <person name="Nordberg H.P."/>
            <person name="Cantor M.N."/>
            <person name="Hua S.X."/>
        </authorList>
    </citation>
    <scope>NUCLEOTIDE SEQUENCE [LARGE SCALE GENOMIC DNA]</scope>
    <source>
        <strain evidence="15 16">F 1598</strain>
    </source>
</reference>
<dbReference type="InterPro" id="IPR006222">
    <property type="entry name" value="GCVT_N"/>
</dbReference>
<dbReference type="SUPFAM" id="SSF101790">
    <property type="entry name" value="Aminomethyltransferase beta-barrel domain"/>
    <property type="match status" value="1"/>
</dbReference>
<dbReference type="InterPro" id="IPR029043">
    <property type="entry name" value="GcvT/YgfZ_C"/>
</dbReference>
<dbReference type="OrthoDB" id="10263536at2759"/>
<dbReference type="SUPFAM" id="SSF103025">
    <property type="entry name" value="Folate-binding domain"/>
    <property type="match status" value="1"/>
</dbReference>
<dbReference type="STRING" id="765440.A0A0C3GEL7"/>
<proteinExistence type="inferred from homology"/>
<dbReference type="InParanoid" id="A0A0C3GEL7"/>
<dbReference type="EMBL" id="KN832973">
    <property type="protein sequence ID" value="KIM90114.1"/>
    <property type="molecule type" value="Genomic_DNA"/>
</dbReference>
<evidence type="ECO:0000256" key="1">
    <source>
        <dbReference type="ARBA" id="ARBA00004173"/>
    </source>
</evidence>
<reference evidence="16" key="2">
    <citation type="submission" date="2015-01" db="EMBL/GenBank/DDBJ databases">
        <title>Evolutionary Origins and Diversification of the Mycorrhizal Mutualists.</title>
        <authorList>
            <consortium name="DOE Joint Genome Institute"/>
            <consortium name="Mycorrhizal Genomics Consortium"/>
            <person name="Kohler A."/>
            <person name="Kuo A."/>
            <person name="Nagy L.G."/>
            <person name="Floudas D."/>
            <person name="Copeland A."/>
            <person name="Barry K.W."/>
            <person name="Cichocki N."/>
            <person name="Veneault-Fourrey C."/>
            <person name="LaButti K."/>
            <person name="Lindquist E.A."/>
            <person name="Lipzen A."/>
            <person name="Lundell T."/>
            <person name="Morin E."/>
            <person name="Murat C."/>
            <person name="Riley R."/>
            <person name="Ohm R."/>
            <person name="Sun H."/>
            <person name="Tunlid A."/>
            <person name="Henrissat B."/>
            <person name="Grigoriev I.V."/>
            <person name="Hibbett D.S."/>
            <person name="Martin F."/>
        </authorList>
    </citation>
    <scope>NUCLEOTIDE SEQUENCE [LARGE SCALE GENOMIC DNA]</scope>
    <source>
        <strain evidence="16">F 1598</strain>
    </source>
</reference>
<dbReference type="GO" id="GO:0004047">
    <property type="term" value="F:aminomethyltransferase activity"/>
    <property type="evidence" value="ECO:0007669"/>
    <property type="project" value="UniProtKB-EC"/>
</dbReference>
<dbReference type="HOGENOM" id="CLU_007884_10_0_1"/>
<dbReference type="Gene3D" id="4.10.1250.10">
    <property type="entry name" value="Aminomethyltransferase fragment"/>
    <property type="match status" value="1"/>
</dbReference>
<evidence type="ECO:0000256" key="8">
    <source>
        <dbReference type="ARBA" id="ARBA00023128"/>
    </source>
</evidence>
<dbReference type="GO" id="GO:0005960">
    <property type="term" value="C:glycine cleavage complex"/>
    <property type="evidence" value="ECO:0007669"/>
    <property type="project" value="InterPro"/>
</dbReference>
<keyword evidence="5 12" id="KW-0032">Aminotransferase</keyword>
<evidence type="ECO:0000313" key="16">
    <source>
        <dbReference type="Proteomes" id="UP000054166"/>
    </source>
</evidence>
<evidence type="ECO:0000259" key="13">
    <source>
        <dbReference type="Pfam" id="PF01571"/>
    </source>
</evidence>
<evidence type="ECO:0000259" key="14">
    <source>
        <dbReference type="Pfam" id="PF08669"/>
    </source>
</evidence>
<evidence type="ECO:0000256" key="2">
    <source>
        <dbReference type="ARBA" id="ARBA00008609"/>
    </source>
</evidence>
<comment type="catalytic activity">
    <reaction evidence="10 12">
        <text>N(6)-[(R)-S(8)-aminomethyldihydrolipoyl]-L-lysyl-[protein] + (6S)-5,6,7,8-tetrahydrofolate = N(6)-[(R)-dihydrolipoyl]-L-lysyl-[protein] + (6R)-5,10-methylene-5,6,7,8-tetrahydrofolate + NH4(+)</text>
        <dbReference type="Rhea" id="RHEA:16945"/>
        <dbReference type="Rhea" id="RHEA-COMP:10475"/>
        <dbReference type="Rhea" id="RHEA-COMP:10492"/>
        <dbReference type="ChEBI" id="CHEBI:15636"/>
        <dbReference type="ChEBI" id="CHEBI:28938"/>
        <dbReference type="ChEBI" id="CHEBI:57453"/>
        <dbReference type="ChEBI" id="CHEBI:83100"/>
        <dbReference type="ChEBI" id="CHEBI:83143"/>
        <dbReference type="EC" id="2.1.2.10"/>
    </reaction>
</comment>
<dbReference type="PIRSF" id="PIRSF006487">
    <property type="entry name" value="GcvT"/>
    <property type="match status" value="1"/>
</dbReference>
<keyword evidence="6 12" id="KW-0808">Transferase</keyword>
<name>A0A0C3GEL7_PILCF</name>
<evidence type="ECO:0000256" key="11">
    <source>
        <dbReference type="PIRSR" id="PIRSR006487-1"/>
    </source>
</evidence>
<dbReference type="FunCoup" id="A0A0C3GEL7">
    <property type="interactions" value="291"/>
</dbReference>
<dbReference type="FunFam" id="4.10.1250.10:FF:000002">
    <property type="entry name" value="Aminomethyltransferase"/>
    <property type="match status" value="1"/>
</dbReference>
<evidence type="ECO:0000256" key="5">
    <source>
        <dbReference type="ARBA" id="ARBA00022576"/>
    </source>
</evidence>
<dbReference type="FunFam" id="2.40.30.110:FF:000002">
    <property type="entry name" value="Aminomethyltransferase"/>
    <property type="match status" value="1"/>
</dbReference>
<dbReference type="PANTHER" id="PTHR43757">
    <property type="entry name" value="AMINOMETHYLTRANSFERASE"/>
    <property type="match status" value="1"/>
</dbReference>
<dbReference type="FunFam" id="3.30.70.1400:FF:000001">
    <property type="entry name" value="Aminomethyltransferase"/>
    <property type="match status" value="1"/>
</dbReference>
<evidence type="ECO:0000256" key="7">
    <source>
        <dbReference type="ARBA" id="ARBA00022946"/>
    </source>
</evidence>
<organism evidence="15 16">
    <name type="scientific">Piloderma croceum (strain F 1598)</name>
    <dbReference type="NCBI Taxonomy" id="765440"/>
    <lineage>
        <taxon>Eukaryota</taxon>
        <taxon>Fungi</taxon>
        <taxon>Dikarya</taxon>
        <taxon>Basidiomycota</taxon>
        <taxon>Agaricomycotina</taxon>
        <taxon>Agaricomycetes</taxon>
        <taxon>Agaricomycetidae</taxon>
        <taxon>Atheliales</taxon>
        <taxon>Atheliaceae</taxon>
        <taxon>Piloderma</taxon>
    </lineage>
</organism>
<evidence type="ECO:0000256" key="12">
    <source>
        <dbReference type="RuleBase" id="RU003981"/>
    </source>
</evidence>
<keyword evidence="7 12" id="KW-0809">Transit peptide</keyword>